<name>A0AAV8ZRC5_9CUCU</name>
<proteinExistence type="predicted"/>
<evidence type="ECO:0000313" key="3">
    <source>
        <dbReference type="Proteomes" id="UP001162156"/>
    </source>
</evidence>
<protein>
    <recommendedName>
        <fullName evidence="1">Pseudouridine synthase I TruA alpha/beta domain-containing protein</fullName>
    </recommendedName>
</protein>
<dbReference type="GO" id="GO:0009982">
    <property type="term" value="F:pseudouridine synthase activity"/>
    <property type="evidence" value="ECO:0007669"/>
    <property type="project" value="InterPro"/>
</dbReference>
<evidence type="ECO:0000313" key="2">
    <source>
        <dbReference type="EMBL" id="KAJ8967524.1"/>
    </source>
</evidence>
<dbReference type="EMBL" id="JANEYF010000851">
    <property type="protein sequence ID" value="KAJ8967524.1"/>
    <property type="molecule type" value="Genomic_DNA"/>
</dbReference>
<comment type="caution">
    <text evidence="2">The sequence shown here is derived from an EMBL/GenBank/DDBJ whole genome shotgun (WGS) entry which is preliminary data.</text>
</comment>
<dbReference type="InterPro" id="IPR020095">
    <property type="entry name" value="PsdUridine_synth_TruA_C"/>
</dbReference>
<dbReference type="SUPFAM" id="SSF55120">
    <property type="entry name" value="Pseudouridine synthase"/>
    <property type="match status" value="1"/>
</dbReference>
<feature type="domain" description="Pseudouridine synthase I TruA alpha/beta" evidence="1">
    <location>
        <begin position="15"/>
        <end position="90"/>
    </location>
</feature>
<dbReference type="Proteomes" id="UP001162156">
    <property type="component" value="Unassembled WGS sequence"/>
</dbReference>
<evidence type="ECO:0000259" key="1">
    <source>
        <dbReference type="Pfam" id="PF01416"/>
    </source>
</evidence>
<dbReference type="InterPro" id="IPR020103">
    <property type="entry name" value="PsdUridine_synth_cat_dom_sf"/>
</dbReference>
<keyword evidence="3" id="KW-1185">Reference proteome</keyword>
<dbReference type="AlphaFoldDB" id="A0AAV8ZRC5"/>
<sequence length="93" mass="11056">MYITDTFDLNHMKEAAKLLEGHHDFRTFMSKHLSSDDKITRRIVDYIRISETNKSGYSSYSWPSNILNNSDEYLFIDVYMKSKSFLYKQVSEL</sequence>
<dbReference type="GO" id="GO:0001522">
    <property type="term" value="P:pseudouridine synthesis"/>
    <property type="evidence" value="ECO:0007669"/>
    <property type="project" value="InterPro"/>
</dbReference>
<dbReference type="Pfam" id="PF01416">
    <property type="entry name" value="PseudoU_synth_1"/>
    <property type="match status" value="1"/>
</dbReference>
<organism evidence="2 3">
    <name type="scientific">Rhamnusium bicolor</name>
    <dbReference type="NCBI Taxonomy" id="1586634"/>
    <lineage>
        <taxon>Eukaryota</taxon>
        <taxon>Metazoa</taxon>
        <taxon>Ecdysozoa</taxon>
        <taxon>Arthropoda</taxon>
        <taxon>Hexapoda</taxon>
        <taxon>Insecta</taxon>
        <taxon>Pterygota</taxon>
        <taxon>Neoptera</taxon>
        <taxon>Endopterygota</taxon>
        <taxon>Coleoptera</taxon>
        <taxon>Polyphaga</taxon>
        <taxon>Cucujiformia</taxon>
        <taxon>Chrysomeloidea</taxon>
        <taxon>Cerambycidae</taxon>
        <taxon>Lepturinae</taxon>
        <taxon>Rhagiini</taxon>
        <taxon>Rhamnusium</taxon>
    </lineage>
</organism>
<reference evidence="2" key="1">
    <citation type="journal article" date="2023" name="Insect Mol. Biol.">
        <title>Genome sequencing provides insights into the evolution of gene families encoding plant cell wall-degrading enzymes in longhorned beetles.</title>
        <authorList>
            <person name="Shin N.R."/>
            <person name="Okamura Y."/>
            <person name="Kirsch R."/>
            <person name="Pauchet Y."/>
        </authorList>
    </citation>
    <scope>NUCLEOTIDE SEQUENCE</scope>
    <source>
        <strain evidence="2">RBIC_L_NR</strain>
    </source>
</reference>
<accession>A0AAV8ZRC5</accession>
<dbReference type="GO" id="GO:0003723">
    <property type="term" value="F:RNA binding"/>
    <property type="evidence" value="ECO:0007669"/>
    <property type="project" value="InterPro"/>
</dbReference>
<gene>
    <name evidence="2" type="ORF">NQ314_002839</name>
</gene>
<dbReference type="InterPro" id="IPR020097">
    <property type="entry name" value="PsdUridine_synth_TruA_a/b_dom"/>
</dbReference>
<dbReference type="Gene3D" id="3.30.70.660">
    <property type="entry name" value="Pseudouridine synthase I, catalytic domain, C-terminal subdomain"/>
    <property type="match status" value="1"/>
</dbReference>